<gene>
    <name evidence="1" type="ORF">NBRC110019_12820</name>
</gene>
<organism evidence="1 2">
    <name type="scientific">Neptunitalea chrysea</name>
    <dbReference type="NCBI Taxonomy" id="1647581"/>
    <lineage>
        <taxon>Bacteria</taxon>
        <taxon>Pseudomonadati</taxon>
        <taxon>Bacteroidota</taxon>
        <taxon>Flavobacteriia</taxon>
        <taxon>Flavobacteriales</taxon>
        <taxon>Flavobacteriaceae</taxon>
        <taxon>Neptunitalea</taxon>
    </lineage>
</organism>
<dbReference type="SUPFAM" id="SSF54534">
    <property type="entry name" value="FKBP-like"/>
    <property type="match status" value="1"/>
</dbReference>
<reference evidence="1" key="1">
    <citation type="submission" date="2022-07" db="EMBL/GenBank/DDBJ databases">
        <title>Taxonomy of Novel Oxalotrophic and Methylotrophic Bacteria.</title>
        <authorList>
            <person name="Sahin N."/>
            <person name="Tani A."/>
        </authorList>
    </citation>
    <scope>NUCLEOTIDE SEQUENCE</scope>
    <source>
        <strain evidence="1">AM327</strain>
    </source>
</reference>
<dbReference type="Gene3D" id="3.10.50.40">
    <property type="match status" value="1"/>
</dbReference>
<dbReference type="InterPro" id="IPR028974">
    <property type="entry name" value="TSP_type-3_rpt"/>
</dbReference>
<comment type="caution">
    <text evidence="1">The sequence shown here is derived from an EMBL/GenBank/DDBJ whole genome shotgun (WGS) entry which is preliminary data.</text>
</comment>
<keyword evidence="2" id="KW-1185">Reference proteome</keyword>
<dbReference type="AlphaFoldDB" id="A0A9W6B7N3"/>
<evidence type="ECO:0000313" key="1">
    <source>
        <dbReference type="EMBL" id="GLB52243.1"/>
    </source>
</evidence>
<dbReference type="GO" id="GO:0003755">
    <property type="term" value="F:peptidyl-prolyl cis-trans isomerase activity"/>
    <property type="evidence" value="ECO:0007669"/>
    <property type="project" value="InterPro"/>
</dbReference>
<dbReference type="GO" id="GO:0005509">
    <property type="term" value="F:calcium ion binding"/>
    <property type="evidence" value="ECO:0007669"/>
    <property type="project" value="InterPro"/>
</dbReference>
<protein>
    <submittedName>
        <fullName evidence="1">Uncharacterized protein</fullName>
    </submittedName>
</protein>
<dbReference type="SUPFAM" id="SSF103647">
    <property type="entry name" value="TSP type-3 repeat"/>
    <property type="match status" value="1"/>
</dbReference>
<dbReference type="Proteomes" id="UP001143545">
    <property type="component" value="Unassembled WGS sequence"/>
</dbReference>
<accession>A0A9W6B7N3</accession>
<name>A0A9W6B7N3_9FLAO</name>
<dbReference type="EMBL" id="BRVP01000007">
    <property type="protein sequence ID" value="GLB52243.1"/>
    <property type="molecule type" value="Genomic_DNA"/>
</dbReference>
<proteinExistence type="predicted"/>
<evidence type="ECO:0000313" key="2">
    <source>
        <dbReference type="Proteomes" id="UP001143545"/>
    </source>
</evidence>
<dbReference type="InterPro" id="IPR046357">
    <property type="entry name" value="PPIase_dom_sf"/>
</dbReference>
<sequence>MLEDDEALQEYLSTHFYNYEDFANPPASFDYKIVFDTIEGTNANKIPLIDQVQTKPVIILDADEEEVAHNLYYLIAREGEGVHPHVADSVYVKYTGSNLSGDVFDFTNVPVWFDQIGNPYYTSSTGVVTGWKFFTPELKTGTFTGLDAGVAVYENYGVGAVFMPSGLGYFNTTITGVSAYSPLVFRIDMLANIESDHDGDKIPSYYEDQDGDFFMYNVDTDGDGIADIYDVDDDGDSALTIDEIEYTDLDENGRISIDEIDFLDYNDDDLPDYLDPNYFVEED</sequence>